<feature type="compositionally biased region" description="Low complexity" evidence="8">
    <location>
        <begin position="78"/>
        <end position="100"/>
    </location>
</feature>
<dbReference type="EMBL" id="JAENHO010000008">
    <property type="protein sequence ID" value="MBL7258289.1"/>
    <property type="molecule type" value="Genomic_DNA"/>
</dbReference>
<feature type="compositionally biased region" description="Polar residues" evidence="8">
    <location>
        <begin position="128"/>
        <end position="137"/>
    </location>
</feature>
<name>A0ABS1VUY3_9ACTN</name>
<keyword evidence="4" id="KW-0133">Cell shape</keyword>
<keyword evidence="9" id="KW-0472">Membrane</keyword>
<keyword evidence="11" id="KW-0645">Protease</keyword>
<evidence type="ECO:0000256" key="7">
    <source>
        <dbReference type="RuleBase" id="RU004016"/>
    </source>
</evidence>
<evidence type="ECO:0000256" key="1">
    <source>
        <dbReference type="ARBA" id="ARBA00007164"/>
    </source>
</evidence>
<accession>A0ABS1VUY3</accession>
<dbReference type="InterPro" id="IPR012338">
    <property type="entry name" value="Beta-lactam/transpept-like"/>
</dbReference>
<keyword evidence="9" id="KW-0812">Transmembrane</keyword>
<dbReference type="Proteomes" id="UP000598996">
    <property type="component" value="Unassembled WGS sequence"/>
</dbReference>
<gene>
    <name evidence="11" type="ORF">JKJ07_28675</name>
</gene>
<evidence type="ECO:0000313" key="11">
    <source>
        <dbReference type="EMBL" id="MBL7258289.1"/>
    </source>
</evidence>
<keyword evidence="3" id="KW-0378">Hydrolase</keyword>
<comment type="caution">
    <text evidence="11">The sequence shown here is derived from an EMBL/GenBank/DDBJ whole genome shotgun (WGS) entry which is preliminary data.</text>
</comment>
<keyword evidence="11" id="KW-0121">Carboxypeptidase</keyword>
<comment type="similarity">
    <text evidence="1 7">Belongs to the peptidase S11 family.</text>
</comment>
<dbReference type="InterPro" id="IPR001967">
    <property type="entry name" value="Peptidase_S11_N"/>
</dbReference>
<feature type="region of interest" description="Disordered" evidence="8">
    <location>
        <begin position="1"/>
        <end position="172"/>
    </location>
</feature>
<dbReference type="InterPro" id="IPR018044">
    <property type="entry name" value="Peptidase_S11"/>
</dbReference>
<keyword evidence="2" id="KW-0732">Signal</keyword>
<feature type="compositionally biased region" description="Low complexity" evidence="8">
    <location>
        <begin position="45"/>
        <end position="61"/>
    </location>
</feature>
<feature type="compositionally biased region" description="Low complexity" evidence="8">
    <location>
        <begin position="140"/>
        <end position="157"/>
    </location>
</feature>
<protein>
    <submittedName>
        <fullName evidence="11">D-alanyl-D-alanine carboxypeptidase</fullName>
    </submittedName>
</protein>
<evidence type="ECO:0000256" key="2">
    <source>
        <dbReference type="ARBA" id="ARBA00022729"/>
    </source>
</evidence>
<evidence type="ECO:0000256" key="5">
    <source>
        <dbReference type="ARBA" id="ARBA00022984"/>
    </source>
</evidence>
<dbReference type="GO" id="GO:0004180">
    <property type="term" value="F:carboxypeptidase activity"/>
    <property type="evidence" value="ECO:0007669"/>
    <property type="project" value="UniProtKB-KW"/>
</dbReference>
<dbReference type="SUPFAM" id="SSF56601">
    <property type="entry name" value="beta-lactamase/transpeptidase-like"/>
    <property type="match status" value="1"/>
</dbReference>
<dbReference type="PANTHER" id="PTHR21581">
    <property type="entry name" value="D-ALANYL-D-ALANINE CARBOXYPEPTIDASE"/>
    <property type="match status" value="1"/>
</dbReference>
<keyword evidence="12" id="KW-1185">Reference proteome</keyword>
<evidence type="ECO:0000259" key="10">
    <source>
        <dbReference type="Pfam" id="PF00768"/>
    </source>
</evidence>
<evidence type="ECO:0000256" key="8">
    <source>
        <dbReference type="SAM" id="MobiDB-lite"/>
    </source>
</evidence>
<sequence length="575" mass="58386">MPDAGHEQSAPGRVPVPAPRSAPAPGRSDSAKPADERPGAGRVYGGAPEPAARAASPSSPGNVAPPARPGTYGKPTSGGPQAATTYGTAAPAPGKAAPSTYGTRTPAAPPGTYGSPPPTSPARPGTYGNRTPSSPASPGTYGTSAPSSPAAAPSTYGTPPPSGTYGNPPAPQPRRRGRLIAVLVVVVLLLALLGGGAAVQLTRELPAATLATTVATTMKIPGAAPKLPWPDSGTAEIMVEGLGRLGGSGTDKAAPIGSVAKTMTAYVILKNHPLEGDEEGPSLTVTAADVADYQGRIASNQSLVPVQVGQKLTERDAIEALMLPSANNIAHQLAIWDAGSEAAFVDKMNAAAAELGMTDTKYTDPSGYLPTTISTASDQVKLGRAALKMEVFAEIVALESAQFPVTGKIKNYNDLLGVEGVFGIKTGSTDEAGGNLLFSAHLTVGGRKLTIVGAVFNQPGLHTPEQLANVNREVKALLKAVRQTVKQYTLLPADPVGEVRTAWGATSTVRPATPLKVVGWPGLPVTLKANTTAPGATVTAGQTVGSVQASGVRVDLKADSATADPSVWWRLTRTN</sequence>
<evidence type="ECO:0000313" key="12">
    <source>
        <dbReference type="Proteomes" id="UP000598996"/>
    </source>
</evidence>
<keyword evidence="5" id="KW-0573">Peptidoglycan synthesis</keyword>
<keyword evidence="6" id="KW-0961">Cell wall biogenesis/degradation</keyword>
<keyword evidence="9" id="KW-1133">Transmembrane helix</keyword>
<evidence type="ECO:0000256" key="4">
    <source>
        <dbReference type="ARBA" id="ARBA00022960"/>
    </source>
</evidence>
<evidence type="ECO:0000256" key="3">
    <source>
        <dbReference type="ARBA" id="ARBA00022801"/>
    </source>
</evidence>
<feature type="compositionally biased region" description="Pro residues" evidence="8">
    <location>
        <begin position="158"/>
        <end position="172"/>
    </location>
</feature>
<dbReference type="Pfam" id="PF00768">
    <property type="entry name" value="Peptidase_S11"/>
    <property type="match status" value="1"/>
</dbReference>
<dbReference type="PANTHER" id="PTHR21581:SF33">
    <property type="entry name" value="D-ALANYL-D-ALANINE CARBOXYPEPTIDASE DACB"/>
    <property type="match status" value="1"/>
</dbReference>
<evidence type="ECO:0000256" key="6">
    <source>
        <dbReference type="ARBA" id="ARBA00023316"/>
    </source>
</evidence>
<feature type="domain" description="Peptidase S11 D-alanyl-D-alanine carboxypeptidase A N-terminal" evidence="10">
    <location>
        <begin position="250"/>
        <end position="441"/>
    </location>
</feature>
<feature type="compositionally biased region" description="Basic and acidic residues" evidence="8">
    <location>
        <begin position="29"/>
        <end position="39"/>
    </location>
</feature>
<feature type="transmembrane region" description="Helical" evidence="9">
    <location>
        <begin position="179"/>
        <end position="199"/>
    </location>
</feature>
<dbReference type="Gene3D" id="3.40.710.10">
    <property type="entry name" value="DD-peptidase/beta-lactamase superfamily"/>
    <property type="match status" value="1"/>
</dbReference>
<reference evidence="11 12" key="1">
    <citation type="submission" date="2021-01" db="EMBL/GenBank/DDBJ databases">
        <title>Actinoplanes sp. nov. LDG1-01 isolated from lichen.</title>
        <authorList>
            <person name="Saeng-In P."/>
            <person name="Phongsopitanun W."/>
            <person name="Kanchanasin P."/>
            <person name="Yuki M."/>
            <person name="Kudo T."/>
            <person name="Ohkuma M."/>
            <person name="Tanasupawat S."/>
        </authorList>
    </citation>
    <scope>NUCLEOTIDE SEQUENCE [LARGE SCALE GENOMIC DNA]</scope>
    <source>
        <strain evidence="11 12">LDG1-01</strain>
    </source>
</reference>
<proteinExistence type="inferred from homology"/>
<evidence type="ECO:0000256" key="9">
    <source>
        <dbReference type="SAM" id="Phobius"/>
    </source>
</evidence>
<dbReference type="PRINTS" id="PR00725">
    <property type="entry name" value="DADACBPTASE1"/>
</dbReference>
<organism evidence="11 12">
    <name type="scientific">Paractinoplanes lichenicola</name>
    <dbReference type="NCBI Taxonomy" id="2802976"/>
    <lineage>
        <taxon>Bacteria</taxon>
        <taxon>Bacillati</taxon>
        <taxon>Actinomycetota</taxon>
        <taxon>Actinomycetes</taxon>
        <taxon>Micromonosporales</taxon>
        <taxon>Micromonosporaceae</taxon>
        <taxon>Paractinoplanes</taxon>
    </lineage>
</organism>